<reference evidence="2" key="1">
    <citation type="submission" date="2024-06" db="EMBL/GenBank/DDBJ databases">
        <title>Complete Genome Sequence of mouse commensal type strain Neisseria musculi.</title>
        <authorList>
            <person name="Thapa E."/>
            <person name="Aluvathingal J."/>
            <person name="Nadendla S."/>
            <person name="Mehta A."/>
            <person name="Tettelin H."/>
            <person name="Weyand N.J."/>
        </authorList>
    </citation>
    <scope>NUCLEOTIDE SEQUENCE</scope>
    <source>
        <strain evidence="2">NW831</strain>
    </source>
</reference>
<sequence>MPTIFINAAASCLKRQKIRPMPPIAADRAPSGGFSAAASNKYSAGCGSKQRHGDRAVSRNICAKLPPPHPTGRCAPTATGWNADNRANRGSRPSPIHLRGRLQNQKTDIAGIVQHHVPRKSLAGILPPGHEGCQLAAKPCCRHALRLPAAASSAITSCNGLPQRCPIIREFSCTAKRGGTPPDAASSRSLAAPAAMLGLLPTNWVHGSARAVAASSQAAPKARNAMRHFSCRLCGSTPFRRYPIYSGQSQPPAGGQKAAIIRCGNRAAGFLFPGFFSGCPVPEMGSGASENVFC</sequence>
<evidence type="ECO:0000313" key="2">
    <source>
        <dbReference type="EMBL" id="QNT59714.1"/>
    </source>
</evidence>
<protein>
    <submittedName>
        <fullName evidence="2">Uncharacterized protein</fullName>
    </submittedName>
</protein>
<name>A0A7H1MDJ9_9NEIS</name>
<evidence type="ECO:0000256" key="1">
    <source>
        <dbReference type="SAM" id="MobiDB-lite"/>
    </source>
</evidence>
<evidence type="ECO:0000313" key="3">
    <source>
        <dbReference type="Proteomes" id="UP000516412"/>
    </source>
</evidence>
<organism evidence="2 3">
    <name type="scientific">Neisseria musculi</name>
    <dbReference type="NCBI Taxonomy" id="1815583"/>
    <lineage>
        <taxon>Bacteria</taxon>
        <taxon>Pseudomonadati</taxon>
        <taxon>Pseudomonadota</taxon>
        <taxon>Betaproteobacteria</taxon>
        <taxon>Neisseriales</taxon>
        <taxon>Neisseriaceae</taxon>
        <taxon>Neisseria</taxon>
    </lineage>
</organism>
<dbReference type="Proteomes" id="UP000516412">
    <property type="component" value="Chromosome"/>
</dbReference>
<accession>A0A7H1MDJ9</accession>
<dbReference type="EMBL" id="CP060414">
    <property type="protein sequence ID" value="QNT59714.1"/>
    <property type="molecule type" value="Genomic_DNA"/>
</dbReference>
<dbReference type="KEGG" id="nmus:H7A79_0944"/>
<dbReference type="AlphaFoldDB" id="A0A7H1MDJ9"/>
<proteinExistence type="predicted"/>
<gene>
    <name evidence="2" type="ORF">H7A79_0944</name>
</gene>
<feature type="region of interest" description="Disordered" evidence="1">
    <location>
        <begin position="78"/>
        <end position="98"/>
    </location>
</feature>
<keyword evidence="3" id="KW-1185">Reference proteome</keyword>